<protein>
    <recommendedName>
        <fullName evidence="4">PASTA domain-containing protein</fullName>
    </recommendedName>
</protein>
<proteinExistence type="predicted"/>
<evidence type="ECO:0000256" key="1">
    <source>
        <dbReference type="SAM" id="MobiDB-lite"/>
    </source>
</evidence>
<feature type="region of interest" description="Disordered" evidence="1">
    <location>
        <begin position="101"/>
        <end position="121"/>
    </location>
</feature>
<feature type="region of interest" description="Disordered" evidence="1">
    <location>
        <begin position="36"/>
        <end position="85"/>
    </location>
</feature>
<evidence type="ECO:0000313" key="2">
    <source>
        <dbReference type="EMBL" id="MDT0378526.1"/>
    </source>
</evidence>
<dbReference type="Gene3D" id="3.30.10.20">
    <property type="match status" value="1"/>
</dbReference>
<organism evidence="2 3">
    <name type="scientific">Streptomyces hazeniae</name>
    <dbReference type="NCBI Taxonomy" id="3075538"/>
    <lineage>
        <taxon>Bacteria</taxon>
        <taxon>Bacillati</taxon>
        <taxon>Actinomycetota</taxon>
        <taxon>Actinomycetes</taxon>
        <taxon>Kitasatosporales</taxon>
        <taxon>Streptomycetaceae</taxon>
        <taxon>Streptomyces</taxon>
    </lineage>
</organism>
<evidence type="ECO:0008006" key="4">
    <source>
        <dbReference type="Google" id="ProtNLM"/>
    </source>
</evidence>
<sequence length="159" mass="16111">MNPEPATKSSTPQRIGVGLCSVLVLVGAAAVAHDARTVPAPAPSGKPSHRASVPESKPGESKPGPPVVRAGDGRPQPSPSLTETAVLPGLVGQNLDGAREAARAAGFSTPTSYDASGEGRRQISGRHWKVCAQTPLPGTHPTHIAVDLATARVSEPCPG</sequence>
<dbReference type="EMBL" id="JAVREQ010000004">
    <property type="protein sequence ID" value="MDT0378526.1"/>
    <property type="molecule type" value="Genomic_DNA"/>
</dbReference>
<gene>
    <name evidence="2" type="ORF">RM572_07000</name>
</gene>
<evidence type="ECO:0000313" key="3">
    <source>
        <dbReference type="Proteomes" id="UP001183414"/>
    </source>
</evidence>
<keyword evidence="3" id="KW-1185">Reference proteome</keyword>
<comment type="caution">
    <text evidence="2">The sequence shown here is derived from an EMBL/GenBank/DDBJ whole genome shotgun (WGS) entry which is preliminary data.</text>
</comment>
<reference evidence="3" key="1">
    <citation type="submission" date="2023-07" db="EMBL/GenBank/DDBJ databases">
        <title>30 novel species of actinomycetes from the DSMZ collection.</title>
        <authorList>
            <person name="Nouioui I."/>
        </authorList>
    </citation>
    <scope>NUCLEOTIDE SEQUENCE [LARGE SCALE GENOMIC DNA]</scope>
    <source>
        <strain evidence="3">DSM 42041</strain>
    </source>
</reference>
<dbReference type="RefSeq" id="WP_311672403.1">
    <property type="nucleotide sequence ID" value="NZ_JAVREQ010000004.1"/>
</dbReference>
<accession>A0ABU2NNH7</accession>
<dbReference type="Proteomes" id="UP001183414">
    <property type="component" value="Unassembled WGS sequence"/>
</dbReference>
<name>A0ABU2NNH7_9ACTN</name>